<feature type="region of interest" description="Disordered" evidence="5">
    <location>
        <begin position="246"/>
        <end position="280"/>
    </location>
</feature>
<evidence type="ECO:0000313" key="8">
    <source>
        <dbReference type="Proteomes" id="UP000281553"/>
    </source>
</evidence>
<organism evidence="7 8">
    <name type="scientific">Dibothriocephalus latus</name>
    <name type="common">Fish tapeworm</name>
    <name type="synonym">Diphyllobothrium latum</name>
    <dbReference type="NCBI Taxonomy" id="60516"/>
    <lineage>
        <taxon>Eukaryota</taxon>
        <taxon>Metazoa</taxon>
        <taxon>Spiralia</taxon>
        <taxon>Lophotrochozoa</taxon>
        <taxon>Platyhelminthes</taxon>
        <taxon>Cestoda</taxon>
        <taxon>Eucestoda</taxon>
        <taxon>Diphyllobothriidea</taxon>
        <taxon>Diphyllobothriidae</taxon>
        <taxon>Dibothriocephalus</taxon>
    </lineage>
</organism>
<dbReference type="PROSITE" id="PS51044">
    <property type="entry name" value="ZF_SP_RING"/>
    <property type="match status" value="1"/>
</dbReference>
<reference evidence="7 8" key="1">
    <citation type="submission" date="2018-11" db="EMBL/GenBank/DDBJ databases">
        <authorList>
            <consortium name="Pathogen Informatics"/>
        </authorList>
    </citation>
    <scope>NUCLEOTIDE SEQUENCE [LARGE SCALE GENOMIC DNA]</scope>
</reference>
<protein>
    <recommendedName>
        <fullName evidence="6">SP-RING-type domain-containing protein</fullName>
    </recommendedName>
</protein>
<sequence>MHAPLEDHALPLLEMVSSGSCTPILNQLLNLPLVQVTLDRVQPIPEFVRMFSYAVAGTPVTDPPPGFNPPHLSSETPESPVGIYDFCRSPDGVIAASETLIPVRSVNCDHLQCFDLSSYLTINKKRPRWSCPVCSLPAPFRDLRRDDFFVQLMADQSLKDAEMVHVDANGHWREASKVVQSDSSVVMPARASIAAIPSDKPTIAAIPSLLNGASTMSPSILESNFSSRPVTPIEPDVSPFNDCVILLDTDDDDDGAGSSTRPQQTAGVHPTSSNSYSGQPLHAFVTDKQSEKRPPEAFDSALRKVFVGLAASSDDEFAATASAPLLSNLQSPEALALSSTPTTTNVSALVPPSCLHPGVTSPVPDASRLLTLAENAAPPPPRPPLLTATAAALVVSTSGTSSTPRSSVPPSKLNKASDLNCELLTSFTSSVGVTTAFAASMQLPEVVRATMGYVIPPSKEAARTPEIRATYSRP</sequence>
<gene>
    <name evidence="7" type="ORF">DILT_LOCUS9512</name>
</gene>
<feature type="compositionally biased region" description="Polar residues" evidence="5">
    <location>
        <begin position="257"/>
        <end position="278"/>
    </location>
</feature>
<dbReference type="PANTHER" id="PTHR10782">
    <property type="entry name" value="ZINC FINGER MIZ DOMAIN-CONTAINING PROTEIN"/>
    <property type="match status" value="1"/>
</dbReference>
<evidence type="ECO:0000256" key="2">
    <source>
        <dbReference type="ARBA" id="ARBA00022771"/>
    </source>
</evidence>
<dbReference type="GO" id="GO:0008270">
    <property type="term" value="F:zinc ion binding"/>
    <property type="evidence" value="ECO:0007669"/>
    <property type="project" value="UniProtKB-KW"/>
</dbReference>
<keyword evidence="8" id="KW-1185">Reference proteome</keyword>
<dbReference type="CDD" id="cd16650">
    <property type="entry name" value="SP-RING_PIAS-like"/>
    <property type="match status" value="1"/>
</dbReference>
<dbReference type="InterPro" id="IPR004181">
    <property type="entry name" value="Znf_MIZ"/>
</dbReference>
<accession>A0A3P7M661</accession>
<keyword evidence="1" id="KW-0479">Metal-binding</keyword>
<dbReference type="GO" id="GO:0061665">
    <property type="term" value="F:SUMO ligase activity"/>
    <property type="evidence" value="ECO:0007669"/>
    <property type="project" value="TreeGrafter"/>
</dbReference>
<dbReference type="Proteomes" id="UP000281553">
    <property type="component" value="Unassembled WGS sequence"/>
</dbReference>
<keyword evidence="2 4" id="KW-0863">Zinc-finger</keyword>
<dbReference type="GO" id="GO:0000785">
    <property type="term" value="C:chromatin"/>
    <property type="evidence" value="ECO:0007669"/>
    <property type="project" value="TreeGrafter"/>
</dbReference>
<evidence type="ECO:0000256" key="4">
    <source>
        <dbReference type="PROSITE-ProRule" id="PRU00452"/>
    </source>
</evidence>
<dbReference type="PANTHER" id="PTHR10782:SF4">
    <property type="entry name" value="TONALLI, ISOFORM E"/>
    <property type="match status" value="1"/>
</dbReference>
<feature type="domain" description="SP-RING-type" evidence="6">
    <location>
        <begin position="77"/>
        <end position="163"/>
    </location>
</feature>
<evidence type="ECO:0000256" key="3">
    <source>
        <dbReference type="ARBA" id="ARBA00022833"/>
    </source>
</evidence>
<proteinExistence type="predicted"/>
<evidence type="ECO:0000313" key="7">
    <source>
        <dbReference type="EMBL" id="VDN13681.1"/>
    </source>
</evidence>
<keyword evidence="3" id="KW-0862">Zinc</keyword>
<dbReference type="InterPro" id="IPR013083">
    <property type="entry name" value="Znf_RING/FYVE/PHD"/>
</dbReference>
<evidence type="ECO:0000256" key="5">
    <source>
        <dbReference type="SAM" id="MobiDB-lite"/>
    </source>
</evidence>
<dbReference type="EMBL" id="UYRU01057048">
    <property type="protein sequence ID" value="VDN13681.1"/>
    <property type="molecule type" value="Genomic_DNA"/>
</dbReference>
<dbReference type="AlphaFoldDB" id="A0A3P7M661"/>
<dbReference type="Pfam" id="PF02891">
    <property type="entry name" value="zf-MIZ"/>
    <property type="match status" value="1"/>
</dbReference>
<dbReference type="GO" id="GO:0016925">
    <property type="term" value="P:protein sumoylation"/>
    <property type="evidence" value="ECO:0007669"/>
    <property type="project" value="TreeGrafter"/>
</dbReference>
<dbReference type="Gene3D" id="3.30.40.10">
    <property type="entry name" value="Zinc/RING finger domain, C3HC4 (zinc finger)"/>
    <property type="match status" value="1"/>
</dbReference>
<evidence type="ECO:0000259" key="6">
    <source>
        <dbReference type="PROSITE" id="PS51044"/>
    </source>
</evidence>
<evidence type="ECO:0000256" key="1">
    <source>
        <dbReference type="ARBA" id="ARBA00022723"/>
    </source>
</evidence>
<dbReference type="OrthoDB" id="6287158at2759"/>
<name>A0A3P7M661_DIBLA</name>